<reference evidence="1 2" key="1">
    <citation type="submission" date="2017-11" db="EMBL/GenBank/DDBJ databases">
        <title>Complete genome sequence of Streptomyces lavendulae subsp. lavendulae CCM 3239 (formerly 'Streptomyces aureofaciens CCM 3239'), the producer of the angucycline-type antibiotic auricin.</title>
        <authorList>
            <person name="Busche T."/>
            <person name="Novakova R."/>
            <person name="Al'Dilaimi A."/>
            <person name="Homerova D."/>
            <person name="Feckova L."/>
            <person name="Rezuchova B."/>
            <person name="Mingyar E."/>
            <person name="Csolleiova D."/>
            <person name="Bekeova C."/>
            <person name="Winkler A."/>
            <person name="Sevcikova B."/>
            <person name="Kalinowski J."/>
            <person name="Kormanec J."/>
            <person name="Ruckert C."/>
        </authorList>
    </citation>
    <scope>NUCLEOTIDE SEQUENCE [LARGE SCALE GENOMIC DNA]</scope>
    <source>
        <strain evidence="1 2">CCM 3239</strain>
    </source>
</reference>
<keyword evidence="2" id="KW-1185">Reference proteome</keyword>
<proteinExistence type="predicted"/>
<accession>A0A2K8PMI0</accession>
<gene>
    <name evidence="1" type="ORF">SLAV_27495</name>
</gene>
<evidence type="ECO:0000313" key="2">
    <source>
        <dbReference type="Proteomes" id="UP000231791"/>
    </source>
</evidence>
<dbReference type="Proteomes" id="UP000231791">
    <property type="component" value="Chromosome"/>
</dbReference>
<protein>
    <submittedName>
        <fullName evidence="1">Uncharacterized protein</fullName>
    </submittedName>
</protein>
<evidence type="ECO:0000313" key="1">
    <source>
        <dbReference type="EMBL" id="ATZ27290.1"/>
    </source>
</evidence>
<organism evidence="1 2">
    <name type="scientific">Streptomyces lavendulae subsp. lavendulae</name>
    <dbReference type="NCBI Taxonomy" id="58340"/>
    <lineage>
        <taxon>Bacteria</taxon>
        <taxon>Bacillati</taxon>
        <taxon>Actinomycetota</taxon>
        <taxon>Actinomycetes</taxon>
        <taxon>Kitasatosporales</taxon>
        <taxon>Streptomycetaceae</taxon>
        <taxon>Streptomyces</taxon>
    </lineage>
</organism>
<name>A0A2K8PMI0_STRLA</name>
<dbReference type="AlphaFoldDB" id="A0A2K8PMI0"/>
<dbReference type="KEGG" id="slx:SLAV_27495"/>
<dbReference type="EMBL" id="CP024985">
    <property type="protein sequence ID" value="ATZ27290.1"/>
    <property type="molecule type" value="Genomic_DNA"/>
</dbReference>
<sequence>MVSIQRPGAGGQLRRGCEEVFAGTARTRPGDRPLTDPQYTDWRLAGPDGPVVLGAGPSGGFVVPLLPDGTYPLTFTATDPDSGLTATARVSVRVVGCLR</sequence>